<feature type="domain" description="Zn(2)-C6 fungal-type" evidence="7">
    <location>
        <begin position="12"/>
        <end position="48"/>
    </location>
</feature>
<dbReference type="SUPFAM" id="SSF57701">
    <property type="entry name" value="Zn2/Cys6 DNA-binding domain"/>
    <property type="match status" value="1"/>
</dbReference>
<evidence type="ECO:0000259" key="7">
    <source>
        <dbReference type="PROSITE" id="PS50048"/>
    </source>
</evidence>
<reference evidence="9" key="1">
    <citation type="journal article" date="2017" name="Genome Biol.">
        <title>Comparative genomics reveals high biological diversity and specific adaptations in the industrially and medically important fungal genus Aspergillus.</title>
        <authorList>
            <person name="de Vries R.P."/>
            <person name="Riley R."/>
            <person name="Wiebenga A."/>
            <person name="Aguilar-Osorio G."/>
            <person name="Amillis S."/>
            <person name="Uchima C.A."/>
            <person name="Anderluh G."/>
            <person name="Asadollahi M."/>
            <person name="Askin M."/>
            <person name="Barry K."/>
            <person name="Battaglia E."/>
            <person name="Bayram O."/>
            <person name="Benocci T."/>
            <person name="Braus-Stromeyer S.A."/>
            <person name="Caldana C."/>
            <person name="Canovas D."/>
            <person name="Cerqueira G.C."/>
            <person name="Chen F."/>
            <person name="Chen W."/>
            <person name="Choi C."/>
            <person name="Clum A."/>
            <person name="Dos Santos R.A."/>
            <person name="Damasio A.R."/>
            <person name="Diallinas G."/>
            <person name="Emri T."/>
            <person name="Fekete E."/>
            <person name="Flipphi M."/>
            <person name="Freyberg S."/>
            <person name="Gallo A."/>
            <person name="Gournas C."/>
            <person name="Habgood R."/>
            <person name="Hainaut M."/>
            <person name="Harispe M.L."/>
            <person name="Henrissat B."/>
            <person name="Hilden K.S."/>
            <person name="Hope R."/>
            <person name="Hossain A."/>
            <person name="Karabika E."/>
            <person name="Karaffa L."/>
            <person name="Karanyi Z."/>
            <person name="Krasevec N."/>
            <person name="Kuo A."/>
            <person name="Kusch H."/>
            <person name="LaButti K."/>
            <person name="Lagendijk E.L."/>
            <person name="Lapidus A."/>
            <person name="Levasseur A."/>
            <person name="Lindquist E."/>
            <person name="Lipzen A."/>
            <person name="Logrieco A.F."/>
            <person name="MacCabe A."/>
            <person name="Maekelae M.R."/>
            <person name="Malavazi I."/>
            <person name="Melin P."/>
            <person name="Meyer V."/>
            <person name="Mielnichuk N."/>
            <person name="Miskei M."/>
            <person name="Molnar A.P."/>
            <person name="Mule G."/>
            <person name="Ngan C.Y."/>
            <person name="Orejas M."/>
            <person name="Orosz E."/>
            <person name="Ouedraogo J.P."/>
            <person name="Overkamp K.M."/>
            <person name="Park H.-S."/>
            <person name="Perrone G."/>
            <person name="Piumi F."/>
            <person name="Punt P.J."/>
            <person name="Ram A.F."/>
            <person name="Ramon A."/>
            <person name="Rauscher S."/>
            <person name="Record E."/>
            <person name="Riano-Pachon D.M."/>
            <person name="Robert V."/>
            <person name="Roehrig J."/>
            <person name="Ruller R."/>
            <person name="Salamov A."/>
            <person name="Salih N.S."/>
            <person name="Samson R.A."/>
            <person name="Sandor E."/>
            <person name="Sanguinetti M."/>
            <person name="Schuetze T."/>
            <person name="Sepcic K."/>
            <person name="Shelest E."/>
            <person name="Sherlock G."/>
            <person name="Sophianopoulou V."/>
            <person name="Squina F.M."/>
            <person name="Sun H."/>
            <person name="Susca A."/>
            <person name="Todd R.B."/>
            <person name="Tsang A."/>
            <person name="Unkles S.E."/>
            <person name="van de Wiele N."/>
            <person name="van Rossen-Uffink D."/>
            <person name="Oliveira J.V."/>
            <person name="Vesth T.C."/>
            <person name="Visser J."/>
            <person name="Yu J.-H."/>
            <person name="Zhou M."/>
            <person name="Andersen M.R."/>
            <person name="Archer D.B."/>
            <person name="Baker S.E."/>
            <person name="Benoit I."/>
            <person name="Brakhage A.A."/>
            <person name="Braus G.H."/>
            <person name="Fischer R."/>
            <person name="Frisvad J.C."/>
            <person name="Goldman G.H."/>
            <person name="Houbraken J."/>
            <person name="Oakley B."/>
            <person name="Pocsi I."/>
            <person name="Scazzocchio C."/>
            <person name="Seiboth B."/>
            <person name="vanKuyk P.A."/>
            <person name="Wortman J."/>
            <person name="Dyer P.S."/>
            <person name="Grigoriev I.V."/>
        </authorList>
    </citation>
    <scope>NUCLEOTIDE SEQUENCE [LARGE SCALE GENOMIC DNA]</scope>
    <source>
        <strain evidence="9">DTO 134E9</strain>
    </source>
</reference>
<dbReference type="GO" id="GO:0006351">
    <property type="term" value="P:DNA-templated transcription"/>
    <property type="evidence" value="ECO:0007669"/>
    <property type="project" value="InterPro"/>
</dbReference>
<keyword evidence="5" id="KW-0539">Nucleus</keyword>
<evidence type="ECO:0000256" key="4">
    <source>
        <dbReference type="ARBA" id="ARBA00023163"/>
    </source>
</evidence>
<dbReference type="PANTHER" id="PTHR31644:SF1">
    <property type="entry name" value="ZN(II)2CYS6 TRANSCRIPTION FACTOR (EUROFUNG)"/>
    <property type="match status" value="1"/>
</dbReference>
<dbReference type="VEuPathDB" id="FungiDB:ASPWEDRAFT_185092"/>
<dbReference type="GeneID" id="63747908"/>
<keyword evidence="3" id="KW-0238">DNA-binding</keyword>
<feature type="compositionally biased region" description="Polar residues" evidence="6">
    <location>
        <begin position="61"/>
        <end position="74"/>
    </location>
</feature>
<evidence type="ECO:0000256" key="3">
    <source>
        <dbReference type="ARBA" id="ARBA00023125"/>
    </source>
</evidence>
<evidence type="ECO:0000313" key="8">
    <source>
        <dbReference type="EMBL" id="OJJ32586.1"/>
    </source>
</evidence>
<dbReference type="Pfam" id="PF00172">
    <property type="entry name" value="Zn_clus"/>
    <property type="match status" value="1"/>
</dbReference>
<dbReference type="GO" id="GO:0005634">
    <property type="term" value="C:nucleus"/>
    <property type="evidence" value="ECO:0007669"/>
    <property type="project" value="TreeGrafter"/>
</dbReference>
<gene>
    <name evidence="8" type="ORF">ASPWEDRAFT_185092</name>
</gene>
<sequence>MTPATGKRQYTACVRCRKRKAKCDLTSIGQVGKPPCLGCFRTGHDCILAISRRGGNHRKGQNASVEDNTPTSATADFEEPPRRVIDLHRDDHSGHLDEREALHAELNNPSDALQILAHASHQAGLDGNQAGCRDDGSADRNNSNYHQHESPQTESIRNYELVAAGALQPEDITHLVQIYADRYHPFLPIVPRHVLSLPELDCVWQAETFLLTVIITIASMDEPLYQNTHHQAWAYTKKLLLDILLALPATHRVGTVEGLLLLADWIPYIVTESAPGRRNFIEDNTAWSLVGQAVRHAYLLRLDRSSFQDHIAEGPMEEASRRRLAWIFVYLADRQISVRMGQSFWSRGPSLSSRLSLEGFAALRPQSTADEDYPSILLATVELTQILHNAHDILYSSEYQTANMIRRGDYSRCLDDFSKSLRLWHESWSALAVSPKLRSTLLLMYEYLTVYVNAFSFQAVITRNVADRKDSRKSVKVVFPCGIMGAPDGPYISAAIRAAKMVLTIMCEMDSSTCLGCLPSRYYLYGIYSAVFLYKTHMFGSFTAENEHRLLLPLITDFIDALKKAATSKMHPGYRFGKLLECLWLQGTMASFPSSQSGENSSACDSNHPRAPESTTQASDSALEPTMPESPMLPGYLGEEPMGFMSSTSGGSGDFDFLESLFGLNEVNMLPPFGNTYPA</sequence>
<feature type="compositionally biased region" description="Polar residues" evidence="6">
    <location>
        <begin position="594"/>
        <end position="605"/>
    </location>
</feature>
<dbReference type="AlphaFoldDB" id="A0A1L9RCE1"/>
<dbReference type="InterPro" id="IPR001138">
    <property type="entry name" value="Zn2Cys6_DnaBD"/>
</dbReference>
<dbReference type="InterPro" id="IPR036864">
    <property type="entry name" value="Zn2-C6_fun-type_DNA-bd_sf"/>
</dbReference>
<feature type="region of interest" description="Disordered" evidence="6">
    <location>
        <begin position="55"/>
        <end position="76"/>
    </location>
</feature>
<keyword evidence="2" id="KW-0805">Transcription regulation</keyword>
<dbReference type="Gene3D" id="4.10.240.10">
    <property type="entry name" value="Zn(2)-C6 fungal-type DNA-binding domain"/>
    <property type="match status" value="1"/>
</dbReference>
<dbReference type="GO" id="GO:0003677">
    <property type="term" value="F:DNA binding"/>
    <property type="evidence" value="ECO:0007669"/>
    <property type="project" value="UniProtKB-KW"/>
</dbReference>
<feature type="region of interest" description="Disordered" evidence="6">
    <location>
        <begin position="594"/>
        <end position="638"/>
    </location>
</feature>
<dbReference type="EMBL" id="KV878214">
    <property type="protein sequence ID" value="OJJ32586.1"/>
    <property type="molecule type" value="Genomic_DNA"/>
</dbReference>
<proteinExistence type="predicted"/>
<feature type="region of interest" description="Disordered" evidence="6">
    <location>
        <begin position="124"/>
        <end position="154"/>
    </location>
</feature>
<evidence type="ECO:0000256" key="6">
    <source>
        <dbReference type="SAM" id="MobiDB-lite"/>
    </source>
</evidence>
<dbReference type="CDD" id="cd00067">
    <property type="entry name" value="GAL4"/>
    <property type="match status" value="1"/>
</dbReference>
<keyword evidence="1" id="KW-0479">Metal-binding</keyword>
<dbReference type="STRING" id="1073089.A0A1L9RCE1"/>
<organism evidence="8 9">
    <name type="scientific">Aspergillus wentii DTO 134E9</name>
    <dbReference type="NCBI Taxonomy" id="1073089"/>
    <lineage>
        <taxon>Eukaryota</taxon>
        <taxon>Fungi</taxon>
        <taxon>Dikarya</taxon>
        <taxon>Ascomycota</taxon>
        <taxon>Pezizomycotina</taxon>
        <taxon>Eurotiomycetes</taxon>
        <taxon>Eurotiomycetidae</taxon>
        <taxon>Eurotiales</taxon>
        <taxon>Aspergillaceae</taxon>
        <taxon>Aspergillus</taxon>
        <taxon>Aspergillus subgen. Cremei</taxon>
    </lineage>
</organism>
<dbReference type="InterPro" id="IPR007219">
    <property type="entry name" value="XnlR_reg_dom"/>
</dbReference>
<dbReference type="InterPro" id="IPR052780">
    <property type="entry name" value="AAA_Catabolism_Regulators"/>
</dbReference>
<keyword evidence="9" id="KW-1185">Reference proteome</keyword>
<dbReference type="GO" id="GO:0000981">
    <property type="term" value="F:DNA-binding transcription factor activity, RNA polymerase II-specific"/>
    <property type="evidence" value="ECO:0007669"/>
    <property type="project" value="InterPro"/>
</dbReference>
<evidence type="ECO:0000313" key="9">
    <source>
        <dbReference type="Proteomes" id="UP000184383"/>
    </source>
</evidence>
<dbReference type="GO" id="GO:0008270">
    <property type="term" value="F:zinc ion binding"/>
    <property type="evidence" value="ECO:0007669"/>
    <property type="project" value="InterPro"/>
</dbReference>
<dbReference type="SMART" id="SM00066">
    <property type="entry name" value="GAL4"/>
    <property type="match status" value="1"/>
</dbReference>
<dbReference type="PANTHER" id="PTHR31644">
    <property type="entry name" value="TRANSCRIPTIONAL ACTIVATOR ARO80-RELATED"/>
    <property type="match status" value="1"/>
</dbReference>
<dbReference type="CDD" id="cd12148">
    <property type="entry name" value="fungal_TF_MHR"/>
    <property type="match status" value="1"/>
</dbReference>
<dbReference type="Pfam" id="PF04082">
    <property type="entry name" value="Fungal_trans"/>
    <property type="match status" value="1"/>
</dbReference>
<name>A0A1L9RCE1_ASPWE</name>
<keyword evidence="4" id="KW-0804">Transcription</keyword>
<dbReference type="SMART" id="SM00906">
    <property type="entry name" value="Fungal_trans"/>
    <property type="match status" value="1"/>
</dbReference>
<evidence type="ECO:0000256" key="2">
    <source>
        <dbReference type="ARBA" id="ARBA00023015"/>
    </source>
</evidence>
<protein>
    <recommendedName>
        <fullName evidence="7">Zn(2)-C6 fungal-type domain-containing protein</fullName>
    </recommendedName>
</protein>
<evidence type="ECO:0000256" key="1">
    <source>
        <dbReference type="ARBA" id="ARBA00022723"/>
    </source>
</evidence>
<dbReference type="Proteomes" id="UP000184383">
    <property type="component" value="Unassembled WGS sequence"/>
</dbReference>
<dbReference type="PROSITE" id="PS50048">
    <property type="entry name" value="ZN2_CY6_FUNGAL_2"/>
    <property type="match status" value="1"/>
</dbReference>
<dbReference type="PROSITE" id="PS00463">
    <property type="entry name" value="ZN2_CY6_FUNGAL_1"/>
    <property type="match status" value="1"/>
</dbReference>
<accession>A0A1L9RCE1</accession>
<dbReference type="RefSeq" id="XP_040686263.1">
    <property type="nucleotide sequence ID" value="XM_040832060.1"/>
</dbReference>
<evidence type="ECO:0000256" key="5">
    <source>
        <dbReference type="ARBA" id="ARBA00023242"/>
    </source>
</evidence>
<dbReference type="OrthoDB" id="5818554at2759"/>